<organism evidence="1">
    <name type="scientific">bioreactor metagenome</name>
    <dbReference type="NCBI Taxonomy" id="1076179"/>
    <lineage>
        <taxon>unclassified sequences</taxon>
        <taxon>metagenomes</taxon>
        <taxon>ecological metagenomes</taxon>
    </lineage>
</organism>
<dbReference type="InterPro" id="IPR027417">
    <property type="entry name" value="P-loop_NTPase"/>
</dbReference>
<dbReference type="EMBL" id="VSSQ01018491">
    <property type="protein sequence ID" value="MPM61713.1"/>
    <property type="molecule type" value="Genomic_DNA"/>
</dbReference>
<evidence type="ECO:0000313" key="1">
    <source>
        <dbReference type="EMBL" id="MPM61713.1"/>
    </source>
</evidence>
<protein>
    <recommendedName>
        <fullName evidence="2">ATP-binding protein</fullName>
    </recommendedName>
</protein>
<evidence type="ECO:0008006" key="2">
    <source>
        <dbReference type="Google" id="ProtNLM"/>
    </source>
</evidence>
<dbReference type="Gene3D" id="3.40.50.300">
    <property type="entry name" value="P-loop containing nucleotide triphosphate hydrolases"/>
    <property type="match status" value="1"/>
</dbReference>
<sequence>MPKLILVCGKICSGKTTYTKKLIKEIKAVHLSVDEISMSIYGGQVGSTHAQVVEKIIHYLFNKSIEIYNTGFNVVIDTGFWQKADRNEANEFYKNHNIIPEWHYIDVPDEMWQKGIRKRNNDIKIGRTVDCVIDDNTMKMFLSFWETPNKDEIDVWIINDWC</sequence>
<dbReference type="Pfam" id="PF13671">
    <property type="entry name" value="AAA_33"/>
    <property type="match status" value="1"/>
</dbReference>
<gene>
    <name evidence="1" type="ORF">SDC9_108573</name>
</gene>
<dbReference type="SUPFAM" id="SSF52540">
    <property type="entry name" value="P-loop containing nucleoside triphosphate hydrolases"/>
    <property type="match status" value="1"/>
</dbReference>
<comment type="caution">
    <text evidence="1">The sequence shown here is derived from an EMBL/GenBank/DDBJ whole genome shotgun (WGS) entry which is preliminary data.</text>
</comment>
<reference evidence="1" key="1">
    <citation type="submission" date="2019-08" db="EMBL/GenBank/DDBJ databases">
        <authorList>
            <person name="Kucharzyk K."/>
            <person name="Murdoch R.W."/>
            <person name="Higgins S."/>
            <person name="Loffler F."/>
        </authorList>
    </citation>
    <scope>NUCLEOTIDE SEQUENCE</scope>
</reference>
<proteinExistence type="predicted"/>
<dbReference type="AlphaFoldDB" id="A0A645BEW0"/>
<accession>A0A645BEW0</accession>
<name>A0A645BEW0_9ZZZZ</name>